<feature type="transmembrane region" description="Helical" evidence="1">
    <location>
        <begin position="102"/>
        <end position="120"/>
    </location>
</feature>
<comment type="caution">
    <text evidence="2">The sequence shown here is derived from an EMBL/GenBank/DDBJ whole genome shotgun (WGS) entry which is preliminary data.</text>
</comment>
<keyword evidence="1" id="KW-0472">Membrane</keyword>
<feature type="transmembrane region" description="Helical" evidence="1">
    <location>
        <begin position="6"/>
        <end position="28"/>
    </location>
</feature>
<gene>
    <name evidence="2" type="ORF">S06H3_14591</name>
</gene>
<evidence type="ECO:0008006" key="3">
    <source>
        <dbReference type="Google" id="ProtNLM"/>
    </source>
</evidence>
<evidence type="ECO:0000313" key="2">
    <source>
        <dbReference type="EMBL" id="GAI04054.1"/>
    </source>
</evidence>
<evidence type="ECO:0000256" key="1">
    <source>
        <dbReference type="SAM" id="Phobius"/>
    </source>
</evidence>
<feature type="transmembrane region" description="Helical" evidence="1">
    <location>
        <begin position="40"/>
        <end position="62"/>
    </location>
</feature>
<proteinExistence type="predicted"/>
<keyword evidence="1" id="KW-0812">Transmembrane</keyword>
<dbReference type="AlphaFoldDB" id="X1MCI2"/>
<sequence>MVTTFNLFTSVSWIITGLISAVLSTLFLGKNPKKRLNQLFSAGFIAWSLSMVFNGIVFAVAYRSLTAANIFRDLTVVFGILSAFILFAAAYGIYFGAESLNWLLYISLIVIAGVLAGFGAVNDWVTLDGLGGFKTTDNLVGKICTQIITAVFIVAANILLILTYRSSKNPQAKKRVGYFVIGYSTIIVGLLMFVIDSLARVGASDSAFT</sequence>
<keyword evidence="1" id="KW-1133">Transmembrane helix</keyword>
<feature type="transmembrane region" description="Helical" evidence="1">
    <location>
        <begin position="176"/>
        <end position="195"/>
    </location>
</feature>
<dbReference type="EMBL" id="BARV01007142">
    <property type="protein sequence ID" value="GAI04054.1"/>
    <property type="molecule type" value="Genomic_DNA"/>
</dbReference>
<protein>
    <recommendedName>
        <fullName evidence="3">Histidine kinase N-terminal 7TM region domain-containing protein</fullName>
    </recommendedName>
</protein>
<feature type="transmembrane region" description="Helical" evidence="1">
    <location>
        <begin position="140"/>
        <end position="164"/>
    </location>
</feature>
<reference evidence="2" key="1">
    <citation type="journal article" date="2014" name="Front. Microbiol.">
        <title>High frequency of phylogenetically diverse reductive dehalogenase-homologous genes in deep subseafloor sedimentary metagenomes.</title>
        <authorList>
            <person name="Kawai M."/>
            <person name="Futagami T."/>
            <person name="Toyoda A."/>
            <person name="Takaki Y."/>
            <person name="Nishi S."/>
            <person name="Hori S."/>
            <person name="Arai W."/>
            <person name="Tsubouchi T."/>
            <person name="Morono Y."/>
            <person name="Uchiyama I."/>
            <person name="Ito T."/>
            <person name="Fujiyama A."/>
            <person name="Inagaki F."/>
            <person name="Takami H."/>
        </authorList>
    </citation>
    <scope>NUCLEOTIDE SEQUENCE</scope>
    <source>
        <strain evidence="2">Expedition CK06-06</strain>
    </source>
</reference>
<feature type="transmembrane region" description="Helical" evidence="1">
    <location>
        <begin position="74"/>
        <end position="95"/>
    </location>
</feature>
<organism evidence="2">
    <name type="scientific">marine sediment metagenome</name>
    <dbReference type="NCBI Taxonomy" id="412755"/>
    <lineage>
        <taxon>unclassified sequences</taxon>
        <taxon>metagenomes</taxon>
        <taxon>ecological metagenomes</taxon>
    </lineage>
</organism>
<accession>X1MCI2</accession>
<name>X1MCI2_9ZZZZ</name>